<sequence length="726" mass="77337">MSAQYAGTAAASPTTSSTTGAKVSMFKGKAGFVIPKNKFSGSLVPIFKGVKKSESDDAAIDESNRQLHRKTKWGPDLTQDTSVRRGRALAYQTRVDQITQLLKSGSLGNDDEDSKSARDSQDGELPTTQIEFKKLRSLEFERREAIGEILKLNPSYKAPSDYQPVVREATVPLPVKEHPYYNFLDLVYGSDGEIQKRLEKETGTKIQVCGTKSETNKTVEINASEGSELVRSCEEVYVRISSDTYEKADAAAALIELLLSSVPVKPATSTTGDNDQAQRGGHDIAATHAINTSMENQELQPGVGSIPSSSQGHFQPYPNSWLPPDQYNSPSGHAPGPNSMAFPFNPSLQRPLFGLGPPSPYGFVSSHQGTAVPPPRAHTSAQVMQGPFGPPAYSLGQTGPQLSSPSPFSAHQPTLAGSSRLPPPQLAERNMTPLSTSPGWAPSGSFLTIGSSQGSMVPPPFAASQTPQFPSQMRSSSPMPSQGVAQLFNPSSNSALRPTQNPLPPSAIHAPSFTPLNHMGPTAPGQTLPGSGGFSFQPHRPQGAPLQSLPPGPGLHFASQRPGSAPLPPAPQVPSFRPALQNTNQQPVRQQNFPGPPMGNQMGQRPGQFGPPSPNQYMGPRHLGPVPQGLNAGGPYPTRGGHSVQFQQNFPPPPLSRPGGNFSANLRPNSSGRPQVYDPFSPQVYDPFSPTSIPSAPRAQGSNNETARKQDSDPEYEDLMASVGVK</sequence>
<dbReference type="PANTHER" id="PTHR11208:SF98">
    <property type="entry name" value="RNA-BINDING KH DOMAIN-CONTAINING PROTEIN"/>
    <property type="match status" value="1"/>
</dbReference>
<dbReference type="InterPro" id="IPR045071">
    <property type="entry name" value="BBP-like"/>
</dbReference>
<accession>A0A9R0J081</accession>
<feature type="region of interest" description="Disordered" evidence="2">
    <location>
        <begin position="387"/>
        <end position="441"/>
    </location>
</feature>
<dbReference type="AlphaFoldDB" id="A0A9R0J081"/>
<dbReference type="GO" id="GO:0003729">
    <property type="term" value="F:mRNA binding"/>
    <property type="evidence" value="ECO:0000318"/>
    <property type="project" value="GO_Central"/>
</dbReference>
<keyword evidence="5" id="KW-1185">Reference proteome</keyword>
<organism evidence="5 6">
    <name type="scientific">Spinacia oleracea</name>
    <name type="common">Spinach</name>
    <dbReference type="NCBI Taxonomy" id="3562"/>
    <lineage>
        <taxon>Eukaryota</taxon>
        <taxon>Viridiplantae</taxon>
        <taxon>Streptophyta</taxon>
        <taxon>Embryophyta</taxon>
        <taxon>Tracheophyta</taxon>
        <taxon>Spermatophyta</taxon>
        <taxon>Magnoliopsida</taxon>
        <taxon>eudicotyledons</taxon>
        <taxon>Gunneridae</taxon>
        <taxon>Pentapetalae</taxon>
        <taxon>Caryophyllales</taxon>
        <taxon>Chenopodiaceae</taxon>
        <taxon>Chenopodioideae</taxon>
        <taxon>Anserineae</taxon>
        <taxon>Spinacia</taxon>
    </lineage>
</organism>
<dbReference type="Pfam" id="PF22675">
    <property type="entry name" value="KH-I_KHDC4-BBP"/>
    <property type="match status" value="1"/>
</dbReference>
<keyword evidence="1" id="KW-0694">RNA-binding</keyword>
<proteinExistence type="predicted"/>
<feature type="domain" description="Splicing factor 1 helix-hairpin" evidence="3">
    <location>
        <begin position="79"/>
        <end position="163"/>
    </location>
</feature>
<dbReference type="GO" id="GO:0045292">
    <property type="term" value="P:mRNA cis splicing, via spliceosome"/>
    <property type="evidence" value="ECO:0000318"/>
    <property type="project" value="GO_Central"/>
</dbReference>
<feature type="region of interest" description="Disordered" evidence="2">
    <location>
        <begin position="1"/>
        <end position="21"/>
    </location>
</feature>
<feature type="region of interest" description="Disordered" evidence="2">
    <location>
        <begin position="297"/>
        <end position="345"/>
    </location>
</feature>
<dbReference type="GO" id="GO:0005634">
    <property type="term" value="C:nucleus"/>
    <property type="evidence" value="ECO:0000318"/>
    <property type="project" value="GO_Central"/>
</dbReference>
<feature type="compositionally biased region" description="Polar residues" evidence="2">
    <location>
        <begin position="580"/>
        <end position="593"/>
    </location>
</feature>
<feature type="domain" description="KHDC4/BBP-like KH-domain type I" evidence="4">
    <location>
        <begin position="178"/>
        <end position="259"/>
    </location>
</feature>
<reference evidence="5" key="1">
    <citation type="journal article" date="2021" name="Nat. Commun.">
        <title>Genomic analyses provide insights into spinach domestication and the genetic basis of agronomic traits.</title>
        <authorList>
            <person name="Cai X."/>
            <person name="Sun X."/>
            <person name="Xu C."/>
            <person name="Sun H."/>
            <person name="Wang X."/>
            <person name="Ge C."/>
            <person name="Zhang Z."/>
            <person name="Wang Q."/>
            <person name="Fei Z."/>
            <person name="Jiao C."/>
            <person name="Wang Q."/>
        </authorList>
    </citation>
    <scope>NUCLEOTIDE SEQUENCE [LARGE SCALE GENOMIC DNA]</scope>
    <source>
        <strain evidence="5">cv. Varoflay</strain>
    </source>
</reference>
<feature type="region of interest" description="Disordered" evidence="2">
    <location>
        <begin position="102"/>
        <end position="128"/>
    </location>
</feature>
<dbReference type="GO" id="GO:0048024">
    <property type="term" value="P:regulation of mRNA splicing, via spliceosome"/>
    <property type="evidence" value="ECO:0007669"/>
    <property type="project" value="TreeGrafter"/>
</dbReference>
<feature type="compositionally biased region" description="Polar residues" evidence="2">
    <location>
        <begin position="689"/>
        <end position="705"/>
    </location>
</feature>
<dbReference type="InterPro" id="IPR036612">
    <property type="entry name" value="KH_dom_type_1_sf"/>
</dbReference>
<evidence type="ECO:0000259" key="3">
    <source>
        <dbReference type="Pfam" id="PF16275"/>
    </source>
</evidence>
<feature type="region of interest" description="Disordered" evidence="2">
    <location>
        <begin position="462"/>
        <end position="726"/>
    </location>
</feature>
<name>A0A9R0J081_SPIOL</name>
<feature type="compositionally biased region" description="Polar residues" evidence="2">
    <location>
        <begin position="488"/>
        <end position="500"/>
    </location>
</feature>
<gene>
    <name evidence="6" type="primary">LOC110797354</name>
</gene>
<dbReference type="Pfam" id="PF16275">
    <property type="entry name" value="SF1-HH"/>
    <property type="match status" value="1"/>
</dbReference>
<feature type="region of interest" description="Disordered" evidence="2">
    <location>
        <begin position="54"/>
        <end position="79"/>
    </location>
</feature>
<dbReference type="KEGG" id="soe:110797354"/>
<feature type="compositionally biased region" description="Polar residues" evidence="2">
    <location>
        <begin position="662"/>
        <end position="673"/>
    </location>
</feature>
<dbReference type="InterPro" id="IPR055256">
    <property type="entry name" value="KH_1_KHDC4/BBP-like"/>
</dbReference>
<feature type="compositionally biased region" description="Low complexity" evidence="2">
    <location>
        <begin position="467"/>
        <end position="482"/>
    </location>
</feature>
<dbReference type="PANTHER" id="PTHR11208">
    <property type="entry name" value="RNA-BINDING PROTEIN RELATED"/>
    <property type="match status" value="1"/>
</dbReference>
<evidence type="ECO:0000313" key="5">
    <source>
        <dbReference type="Proteomes" id="UP000813463"/>
    </source>
</evidence>
<dbReference type="InterPro" id="IPR032570">
    <property type="entry name" value="SF1-HH"/>
</dbReference>
<dbReference type="RefSeq" id="XP_021858153.1">
    <property type="nucleotide sequence ID" value="XM_022002461.2"/>
</dbReference>
<protein>
    <submittedName>
        <fullName evidence="6">Uncharacterized protein isoform X1</fullName>
    </submittedName>
</protein>
<dbReference type="Proteomes" id="UP000813463">
    <property type="component" value="Chromosome 4"/>
</dbReference>
<dbReference type="GeneID" id="110797354"/>
<dbReference type="Gene3D" id="3.30.1370.10">
    <property type="entry name" value="K Homology domain, type 1"/>
    <property type="match status" value="1"/>
</dbReference>
<feature type="compositionally biased region" description="Polar residues" evidence="2">
    <location>
        <begin position="395"/>
        <end position="417"/>
    </location>
</feature>
<evidence type="ECO:0000259" key="4">
    <source>
        <dbReference type="Pfam" id="PF22675"/>
    </source>
</evidence>
<evidence type="ECO:0000256" key="1">
    <source>
        <dbReference type="ARBA" id="ARBA00022884"/>
    </source>
</evidence>
<evidence type="ECO:0000313" key="6">
    <source>
        <dbReference type="RefSeq" id="XP_021858153.1"/>
    </source>
</evidence>
<reference evidence="6" key="2">
    <citation type="submission" date="2025-08" db="UniProtKB">
        <authorList>
            <consortium name="RefSeq"/>
        </authorList>
    </citation>
    <scope>IDENTIFICATION</scope>
    <source>
        <tissue evidence="6">Leaf</tissue>
    </source>
</reference>
<evidence type="ECO:0000256" key="2">
    <source>
        <dbReference type="SAM" id="MobiDB-lite"/>
    </source>
</evidence>
<dbReference type="OrthoDB" id="6777263at2759"/>
<dbReference type="SUPFAM" id="SSF54791">
    <property type="entry name" value="Eukaryotic type KH-domain (KH-domain type I)"/>
    <property type="match status" value="1"/>
</dbReference>